<organism evidence="1 2">
    <name type="scientific">Akanthomyces muscarius</name>
    <name type="common">Entomopathogenic fungus</name>
    <name type="synonym">Lecanicillium muscarium</name>
    <dbReference type="NCBI Taxonomy" id="2231603"/>
    <lineage>
        <taxon>Eukaryota</taxon>
        <taxon>Fungi</taxon>
        <taxon>Dikarya</taxon>
        <taxon>Ascomycota</taxon>
        <taxon>Pezizomycotina</taxon>
        <taxon>Sordariomycetes</taxon>
        <taxon>Hypocreomycetidae</taxon>
        <taxon>Hypocreales</taxon>
        <taxon>Cordycipitaceae</taxon>
        <taxon>Akanthomyces</taxon>
    </lineage>
</organism>
<evidence type="ECO:0000313" key="2">
    <source>
        <dbReference type="Proteomes" id="UP001144673"/>
    </source>
</evidence>
<accession>A0A9W8Q8S7</accession>
<gene>
    <name evidence="1" type="ORF">LMH87_002571</name>
</gene>
<dbReference type="PANTHER" id="PTHR47839">
    <property type="entry name" value="DOMAIN PROTEIN, PUTATIVE (AFU_ORTHOLOGUE AFUA_6G04830)-RELATED"/>
    <property type="match status" value="1"/>
</dbReference>
<proteinExistence type="predicted"/>
<name>A0A9W8Q8S7_AKAMU</name>
<reference evidence="1" key="1">
    <citation type="journal article" date="2023" name="Access Microbiol">
        <title>De-novo genome assembly for Akanthomyces muscarius, a biocontrol agent of insect agricultural pests.</title>
        <authorList>
            <person name="Erdos Z."/>
            <person name="Studholme D.J."/>
            <person name="Raymond B."/>
            <person name="Sharma M."/>
        </authorList>
    </citation>
    <scope>NUCLEOTIDE SEQUENCE</scope>
    <source>
        <strain evidence="1">Ve6</strain>
    </source>
</reference>
<dbReference type="GeneID" id="80889730"/>
<dbReference type="RefSeq" id="XP_056051024.1">
    <property type="nucleotide sequence ID" value="XM_056194048.1"/>
</dbReference>
<comment type="caution">
    <text evidence="1">The sequence shown here is derived from an EMBL/GenBank/DDBJ whole genome shotgun (WGS) entry which is preliminary data.</text>
</comment>
<dbReference type="Proteomes" id="UP001144673">
    <property type="component" value="Chromosome 3"/>
</dbReference>
<protein>
    <submittedName>
        <fullName evidence="1">Uncharacterized protein</fullName>
    </submittedName>
</protein>
<sequence>MQYVSNAPNGLKIYTARHMSVDPQQFLASQRDAVNSFANLLVDVGRVYGLSSAVLHVYYDERGSTIAFNTGGSIFCNLRFFLQLHAEAVATDDGAALADAATWWWVVIAHELAHNLVSVHNANHSYYTESFIQQYMGRMVGQISQWTQGK</sequence>
<dbReference type="PANTHER" id="PTHR47839:SF1">
    <property type="entry name" value="DOMAIN PROTEIN, PUTATIVE (AFU_ORTHOLOGUE AFUA_6G04830)-RELATED"/>
    <property type="match status" value="1"/>
</dbReference>
<keyword evidence="2" id="KW-1185">Reference proteome</keyword>
<evidence type="ECO:0000313" key="1">
    <source>
        <dbReference type="EMBL" id="KAJ4148083.1"/>
    </source>
</evidence>
<dbReference type="EMBL" id="JAJHUN010000010">
    <property type="protein sequence ID" value="KAJ4148083.1"/>
    <property type="molecule type" value="Genomic_DNA"/>
</dbReference>
<dbReference type="AlphaFoldDB" id="A0A9W8Q8S7"/>